<proteinExistence type="predicted"/>
<evidence type="ECO:0000313" key="2">
    <source>
        <dbReference type="EMBL" id="KKK79897.1"/>
    </source>
</evidence>
<evidence type="ECO:0000256" key="1">
    <source>
        <dbReference type="SAM" id="Phobius"/>
    </source>
</evidence>
<protein>
    <recommendedName>
        <fullName evidence="3">Branched-chain amino acid ABC transporter permease</fullName>
    </recommendedName>
</protein>
<feature type="non-terminal residue" evidence="2">
    <location>
        <position position="54"/>
    </location>
</feature>
<keyword evidence="1" id="KW-0812">Transmembrane</keyword>
<reference evidence="2" key="1">
    <citation type="journal article" date="2015" name="Nature">
        <title>Complex archaea that bridge the gap between prokaryotes and eukaryotes.</title>
        <authorList>
            <person name="Spang A."/>
            <person name="Saw J.H."/>
            <person name="Jorgensen S.L."/>
            <person name="Zaremba-Niedzwiedzka K."/>
            <person name="Martijn J."/>
            <person name="Lind A.E."/>
            <person name="van Eijk R."/>
            <person name="Schleper C."/>
            <person name="Guy L."/>
            <person name="Ettema T.J."/>
        </authorList>
    </citation>
    <scope>NUCLEOTIDE SEQUENCE</scope>
</reference>
<dbReference type="AlphaFoldDB" id="A0A0F8YER2"/>
<evidence type="ECO:0008006" key="3">
    <source>
        <dbReference type="Google" id="ProtNLM"/>
    </source>
</evidence>
<sequence length="54" mass="5692">MSQTPRILGLFALVAVLIIGAGIFQSWNVALGILNMGLISAVMALGVNMQWGYA</sequence>
<organism evidence="2">
    <name type="scientific">marine sediment metagenome</name>
    <dbReference type="NCBI Taxonomy" id="412755"/>
    <lineage>
        <taxon>unclassified sequences</taxon>
        <taxon>metagenomes</taxon>
        <taxon>ecological metagenomes</taxon>
    </lineage>
</organism>
<name>A0A0F8YER2_9ZZZZ</name>
<keyword evidence="1" id="KW-0472">Membrane</keyword>
<accession>A0A0F8YER2</accession>
<feature type="transmembrane region" description="Helical" evidence="1">
    <location>
        <begin position="7"/>
        <end position="27"/>
    </location>
</feature>
<keyword evidence="1" id="KW-1133">Transmembrane helix</keyword>
<feature type="transmembrane region" description="Helical" evidence="1">
    <location>
        <begin position="33"/>
        <end position="53"/>
    </location>
</feature>
<gene>
    <name evidence="2" type="ORF">LCGC14_2828890</name>
</gene>
<comment type="caution">
    <text evidence="2">The sequence shown here is derived from an EMBL/GenBank/DDBJ whole genome shotgun (WGS) entry which is preliminary data.</text>
</comment>
<dbReference type="EMBL" id="LAZR01053822">
    <property type="protein sequence ID" value="KKK79897.1"/>
    <property type="molecule type" value="Genomic_DNA"/>
</dbReference>